<reference evidence="1" key="1">
    <citation type="submission" date="2021-03" db="EMBL/GenBank/DDBJ databases">
        <title>Evolutionary priming and transition to the ectomycorrhizal habit in an iconic lineage of mushroom-forming fungi: is preadaptation a requirement?</title>
        <authorList>
            <consortium name="DOE Joint Genome Institute"/>
            <person name="Looney B.P."/>
            <person name="Miyauchi S."/>
            <person name="Morin E."/>
            <person name="Drula E."/>
            <person name="Courty P.E."/>
            <person name="Chicoki N."/>
            <person name="Fauchery L."/>
            <person name="Kohler A."/>
            <person name="Kuo A."/>
            <person name="LaButti K."/>
            <person name="Pangilinan J."/>
            <person name="Lipzen A."/>
            <person name="Riley R."/>
            <person name="Andreopoulos W."/>
            <person name="He G."/>
            <person name="Johnson J."/>
            <person name="Barry K.W."/>
            <person name="Grigoriev I.V."/>
            <person name="Nagy L."/>
            <person name="Hibbett D."/>
            <person name="Henrissat B."/>
            <person name="Matheny P.B."/>
            <person name="Labbe J."/>
            <person name="Martin A.F."/>
        </authorList>
    </citation>
    <scope>NUCLEOTIDE SEQUENCE</scope>
    <source>
        <strain evidence="1">BPL698</strain>
    </source>
</reference>
<name>A0ACC0TYK9_9AGAM</name>
<accession>A0ACC0TYK9</accession>
<gene>
    <name evidence="1" type="ORF">F5148DRAFT_514946</name>
</gene>
<sequence length="639" mass="70009">MVRPGYCLTVLQGGICTDNACSRRHDVLRCDPCKCSFPPSSFRQHQSGKQHRLNVALNGSPNPGTSPQSPPCQSTPSNPQSATPSNLPPSEGNTSTLDMDPRVTVSGQDGLDFIVEGSGTGEHPSFSSTSQTIVIEKTDVSSSVSVLSLALSPPTSFFTASLVGDLSVVRQRKPRKILVSFQPSRLGTFHVTLSITLGNKTQPNEPEITLTRELRGRAILPGSSADNGDAPNGVEVTAGGEGTGITVSHDFGLEFTVGWPPSHEKFAPQTKELIITKSSPNPPVSFKAARILSSDDPMSVSFSARLEGDFTTIKPKERHIVALSFTPRREGLCEATLELTFHNHNRKTDFVVKRTLNGWTKRLTSGQGHQQNGTAPALRPQPIDNLGDDDASDASDEDEELWDSEGTGISVSNEDGLDFAIVERKRPNGPFATPESSLTIKLEDGFPAATFLNERIKTLDGSDSCFVATFEGDSHTIQPGTENTVHVVFSPKFEGLFKAILELVFYDTQREARFVVRRKLRGIAGSVEDHKLFESFDGEEDEKSSKDHRYIPPQRVVLLWDPGRRGKSRKIPDYEVPPMVKEAVENSSAKRPYDKKASLLVTLLKPSKLTIETYVKWFNSLLQIEDGHQQYLSQLFPIV</sequence>
<dbReference type="Proteomes" id="UP001207468">
    <property type="component" value="Unassembled WGS sequence"/>
</dbReference>
<evidence type="ECO:0000313" key="2">
    <source>
        <dbReference type="Proteomes" id="UP001207468"/>
    </source>
</evidence>
<proteinExistence type="predicted"/>
<protein>
    <submittedName>
        <fullName evidence="1">Uncharacterized protein</fullName>
    </submittedName>
</protein>
<organism evidence="1 2">
    <name type="scientific">Russula earlei</name>
    <dbReference type="NCBI Taxonomy" id="71964"/>
    <lineage>
        <taxon>Eukaryota</taxon>
        <taxon>Fungi</taxon>
        <taxon>Dikarya</taxon>
        <taxon>Basidiomycota</taxon>
        <taxon>Agaricomycotina</taxon>
        <taxon>Agaricomycetes</taxon>
        <taxon>Russulales</taxon>
        <taxon>Russulaceae</taxon>
        <taxon>Russula</taxon>
    </lineage>
</organism>
<keyword evidence="2" id="KW-1185">Reference proteome</keyword>
<comment type="caution">
    <text evidence="1">The sequence shown here is derived from an EMBL/GenBank/DDBJ whole genome shotgun (WGS) entry which is preliminary data.</text>
</comment>
<dbReference type="EMBL" id="JAGFNK010000342">
    <property type="protein sequence ID" value="KAI9452272.1"/>
    <property type="molecule type" value="Genomic_DNA"/>
</dbReference>
<evidence type="ECO:0000313" key="1">
    <source>
        <dbReference type="EMBL" id="KAI9452272.1"/>
    </source>
</evidence>